<dbReference type="Pfam" id="PF16403">
    <property type="entry name" value="Bact_surface_Ig-like"/>
    <property type="match status" value="4"/>
</dbReference>
<evidence type="ECO:0000313" key="3">
    <source>
        <dbReference type="EMBL" id="TYK64131.1"/>
    </source>
</evidence>
<dbReference type="Proteomes" id="UP000815846">
    <property type="component" value="Unassembled WGS sequence"/>
</dbReference>
<gene>
    <name evidence="3" type="ORF">CWS31_017295</name>
</gene>
<evidence type="ECO:0000259" key="2">
    <source>
        <dbReference type="Pfam" id="PF16403"/>
    </source>
</evidence>
<sequence length="337" mass="35299">STITHGVGSEYIDAGASATDNTDGSVNVTSSGSVDSNNISSYTITYTASDAAGNESSLTRIVNVTDITPPEITLTGETVVTVNFPQTYIEQGAIATDDVDTDVTIITTGTVNTAVVGTYTLNYSATDAAGNTATPITRTVTVVDVTAPVITLTGEPEIIYNYGDVYVDAGATATDDVDPSIEVTNDGETSVVTDMVNTYTVTYTATDLAGNSSTLTREITIQDIAPPVITLNGGSTILLGQGREYRELGATALDNADGETIVAAPTGTIDPDTIGDYLLTYTVTDSSNNTSTAERTVSVVEPRPFITRWKTDNEGISDDNTIIITTRSTEYAYNYSV</sequence>
<feature type="domain" description="Pesticidal crystal protein Cry22Aa Ig-like" evidence="2">
    <location>
        <begin position="72"/>
        <end position="142"/>
    </location>
</feature>
<keyword evidence="1" id="KW-0727">SH2 domain</keyword>
<evidence type="ECO:0000313" key="4">
    <source>
        <dbReference type="Proteomes" id="UP000815846"/>
    </source>
</evidence>
<dbReference type="Gene3D" id="2.60.40.10">
    <property type="entry name" value="Immunoglobulins"/>
    <property type="match status" value="4"/>
</dbReference>
<dbReference type="InterPro" id="IPR032179">
    <property type="entry name" value="Cry22Aa_Ig-like"/>
</dbReference>
<protein>
    <submittedName>
        <fullName evidence="3">DUF5011 domain-containing protein</fullName>
    </submittedName>
</protein>
<feature type="domain" description="Pesticidal crystal protein Cry22Aa Ig-like" evidence="2">
    <location>
        <begin position="2"/>
        <end position="64"/>
    </location>
</feature>
<feature type="domain" description="Pesticidal crystal protein Cry22Aa Ig-like" evidence="2">
    <location>
        <begin position="150"/>
        <end position="221"/>
    </location>
</feature>
<keyword evidence="4" id="KW-1185">Reference proteome</keyword>
<feature type="non-terminal residue" evidence="3">
    <location>
        <position position="1"/>
    </location>
</feature>
<feature type="domain" description="Pesticidal crystal protein Cry22Aa Ig-like" evidence="2">
    <location>
        <begin position="229"/>
        <end position="299"/>
    </location>
</feature>
<organism evidence="3 4">
    <name type="scientific">Colwellia echini</name>
    <dbReference type="NCBI Taxonomy" id="1982103"/>
    <lineage>
        <taxon>Bacteria</taxon>
        <taxon>Pseudomonadati</taxon>
        <taxon>Pseudomonadota</taxon>
        <taxon>Gammaproteobacteria</taxon>
        <taxon>Alteromonadales</taxon>
        <taxon>Colwelliaceae</taxon>
        <taxon>Colwellia</taxon>
    </lineage>
</organism>
<dbReference type="RefSeq" id="WP_148747793.1">
    <property type="nucleotide sequence ID" value="NZ_PJAI02000068.1"/>
</dbReference>
<dbReference type="InterPro" id="IPR051846">
    <property type="entry name" value="SH2_domain_adapters"/>
</dbReference>
<reference evidence="3 4" key="1">
    <citation type="submission" date="2019-08" db="EMBL/GenBank/DDBJ databases">
        <title>Microbe sample from Colwellia echini.</title>
        <authorList>
            <person name="Christiansen L."/>
            <person name="Pathiraja D."/>
            <person name="Schultz-Johansen M."/>
            <person name="Choi I.-G."/>
            <person name="Stougaard P."/>
        </authorList>
    </citation>
    <scope>NUCLEOTIDE SEQUENCE [LARGE SCALE GENOMIC DNA]</scope>
    <source>
        <strain evidence="3 4">A3</strain>
    </source>
</reference>
<dbReference type="EMBL" id="PJAI02000068">
    <property type="protein sequence ID" value="TYK64131.1"/>
    <property type="molecule type" value="Genomic_DNA"/>
</dbReference>
<dbReference type="PANTHER" id="PTHR15127">
    <property type="entry name" value="HEAVYWEIGHT, ISOFORM A"/>
    <property type="match status" value="1"/>
</dbReference>
<proteinExistence type="predicted"/>
<accession>A0ABY3MSF8</accession>
<comment type="caution">
    <text evidence="3">The sequence shown here is derived from an EMBL/GenBank/DDBJ whole genome shotgun (WGS) entry which is preliminary data.</text>
</comment>
<dbReference type="InterPro" id="IPR013783">
    <property type="entry name" value="Ig-like_fold"/>
</dbReference>
<feature type="non-terminal residue" evidence="3">
    <location>
        <position position="337"/>
    </location>
</feature>
<name>A0ABY3MSF8_9GAMM</name>
<dbReference type="PANTHER" id="PTHR15127:SF32">
    <property type="entry name" value="HEAVYWEIGHT, ISOFORM A"/>
    <property type="match status" value="1"/>
</dbReference>
<evidence type="ECO:0000256" key="1">
    <source>
        <dbReference type="ARBA" id="ARBA00022999"/>
    </source>
</evidence>